<sequence>MKGTKKTISRRGKASGLVLVMVTVAMAALIGVAALSIDVNHALMNKTRLQNSVDAAVLAAALVIDNGGSTAEATSVAKTTLNNVAGASGNSEMDFSSATILVDFSNDPALFPDGSYTSADDTFVRVSVAGYSLDDFFIQIFGHDKIISASAVAGPSPPEVLLANIVPVAVCEGEDAGTNGYNTGEIYALKLASQNDSAMGAGNYQLLDFGSGANTVRQALAGGFEESININNPVTTKPGNTIGPVGQGLNTRFGVYGGGGVSAADHPSDVYVREPAKPASMDNSGVITYDDTSGSGGSAWGYADYSAALPDCTGDSDCRIAQGGQYKRRILPIPIVDCAGADGGTNSLDIKSIGCFFLLQQAPTSNGSKQPVFGEFIEDCSVTGGVPGQGSDVDGPYRIVLYKDPLATES</sequence>
<organism evidence="3 4">
    <name type="scientific">Vibrio genomosp. F10</name>
    <dbReference type="NCBI Taxonomy" id="723171"/>
    <lineage>
        <taxon>Bacteria</taxon>
        <taxon>Pseudomonadati</taxon>
        <taxon>Pseudomonadota</taxon>
        <taxon>Gammaproteobacteria</taxon>
        <taxon>Vibrionales</taxon>
        <taxon>Vibrionaceae</taxon>
        <taxon>Vibrio</taxon>
    </lineage>
</organism>
<keyword evidence="1" id="KW-1133">Transmembrane helix</keyword>
<keyword evidence="4" id="KW-1185">Reference proteome</keyword>
<dbReference type="Pfam" id="PF13400">
    <property type="entry name" value="Tad"/>
    <property type="match status" value="1"/>
</dbReference>
<proteinExistence type="predicted"/>
<dbReference type="Proteomes" id="UP000093173">
    <property type="component" value="Unassembled WGS sequence"/>
</dbReference>
<feature type="domain" description="Putative Flp pilus-assembly TadG-like N-terminal" evidence="2">
    <location>
        <begin position="18"/>
        <end position="61"/>
    </location>
</feature>
<protein>
    <submittedName>
        <fullName evidence="3">Pilus assembly protein</fullName>
    </submittedName>
</protein>
<keyword evidence="1" id="KW-0472">Membrane</keyword>
<evidence type="ECO:0000259" key="2">
    <source>
        <dbReference type="Pfam" id="PF13400"/>
    </source>
</evidence>
<dbReference type="AlphaFoldDB" id="A0A1B9QYI1"/>
<evidence type="ECO:0000256" key="1">
    <source>
        <dbReference type="SAM" id="Phobius"/>
    </source>
</evidence>
<comment type="caution">
    <text evidence="3">The sequence shown here is derived from an EMBL/GenBank/DDBJ whole genome shotgun (WGS) entry which is preliminary data.</text>
</comment>
<reference evidence="4" key="1">
    <citation type="submission" date="2016-06" db="EMBL/GenBank/DDBJ databases">
        <authorList>
            <person name="Hehemann J.-H."/>
            <person name="Arevalo P."/>
            <person name="Datta M.S."/>
            <person name="Polz M.F."/>
        </authorList>
    </citation>
    <scope>NUCLEOTIDE SEQUENCE [LARGE SCALE GENOMIC DNA]</scope>
    <source>
        <strain evidence="4">9CSC122</strain>
    </source>
</reference>
<keyword evidence="1" id="KW-0812">Transmembrane</keyword>
<dbReference type="InterPro" id="IPR028087">
    <property type="entry name" value="Tad_N"/>
</dbReference>
<dbReference type="EMBL" id="MAJZ01000524">
    <property type="protein sequence ID" value="OCH75560.1"/>
    <property type="molecule type" value="Genomic_DNA"/>
</dbReference>
<gene>
    <name evidence="3" type="ORF">A6E14_10755</name>
</gene>
<name>A0A1B9QYI1_9VIBR</name>
<accession>A0A1B9QYI1</accession>
<evidence type="ECO:0000313" key="4">
    <source>
        <dbReference type="Proteomes" id="UP000093173"/>
    </source>
</evidence>
<dbReference type="RefSeq" id="WP_065576878.1">
    <property type="nucleotide sequence ID" value="NZ_JBNGCH010000524.1"/>
</dbReference>
<evidence type="ECO:0000313" key="3">
    <source>
        <dbReference type="EMBL" id="OCH75560.1"/>
    </source>
</evidence>
<feature type="transmembrane region" description="Helical" evidence="1">
    <location>
        <begin position="16"/>
        <end position="37"/>
    </location>
</feature>